<dbReference type="InterPro" id="IPR054265">
    <property type="entry name" value="DUF6996"/>
</dbReference>
<dbReference type="Pfam" id="PF22515">
    <property type="entry name" value="DUF6996"/>
    <property type="match status" value="1"/>
</dbReference>
<dbReference type="KEGG" id="ccj:UL81_08705"/>
<reference evidence="4 5" key="1">
    <citation type="journal article" date="2015" name="Genome Announc.">
        <title>Complete Genome Sequence of Corynebacterium camporealensis DSM 44610, Isolated from the Milk of a Manchega Sheep with Subclinical Mastitis.</title>
        <authorList>
            <person name="Ruckert C."/>
            <person name="Albersmeier A."/>
            <person name="Winkler A."/>
            <person name="Tauch A."/>
        </authorList>
    </citation>
    <scope>NUCLEOTIDE SEQUENCE [LARGE SCALE GENOMIC DNA]</scope>
    <source>
        <strain evidence="4 5">DSM 44610</strain>
    </source>
</reference>
<dbReference type="Proteomes" id="UP000033566">
    <property type="component" value="Chromosome"/>
</dbReference>
<proteinExistence type="predicted"/>
<keyword evidence="5" id="KW-1185">Reference proteome</keyword>
<name>A0A0F6TB79_9CORY</name>
<evidence type="ECO:0000259" key="3">
    <source>
        <dbReference type="Pfam" id="PF23871"/>
    </source>
</evidence>
<dbReference type="PATRIC" id="fig|161896.4.peg.1705"/>
<organism evidence="4 5">
    <name type="scientific">Corynebacterium camporealensis</name>
    <dbReference type="NCBI Taxonomy" id="161896"/>
    <lineage>
        <taxon>Bacteria</taxon>
        <taxon>Bacillati</taxon>
        <taxon>Actinomycetota</taxon>
        <taxon>Actinomycetes</taxon>
        <taxon>Mycobacteriales</taxon>
        <taxon>Corynebacteriaceae</taxon>
        <taxon>Corynebacterium</taxon>
    </lineage>
</organism>
<evidence type="ECO:0000313" key="4">
    <source>
        <dbReference type="EMBL" id="AKE39691.1"/>
    </source>
</evidence>
<dbReference type="EMBL" id="CP011311">
    <property type="protein sequence ID" value="AKE39691.1"/>
    <property type="molecule type" value="Genomic_DNA"/>
</dbReference>
<gene>
    <name evidence="4" type="ORF">UL81_08705</name>
</gene>
<feature type="domain" description="DUF7226" evidence="3">
    <location>
        <begin position="289"/>
        <end position="425"/>
    </location>
</feature>
<evidence type="ECO:0000259" key="2">
    <source>
        <dbReference type="Pfam" id="PF22518"/>
    </source>
</evidence>
<dbReference type="RefSeq" id="WP_046453489.1">
    <property type="nucleotide sequence ID" value="NZ_CP011311.1"/>
</dbReference>
<dbReference type="InterPro" id="IPR054266">
    <property type="entry name" value="DUF6997"/>
</dbReference>
<evidence type="ECO:0000259" key="1">
    <source>
        <dbReference type="Pfam" id="PF22515"/>
    </source>
</evidence>
<dbReference type="Pfam" id="PF23871">
    <property type="entry name" value="DUF7226"/>
    <property type="match status" value="1"/>
</dbReference>
<sequence length="438" mass="49235">MTPKQKARVNDVGWQKIFDTPGYQEAIDDRGYFTITASKLKEISGREPRLMCKHDYSRSRPQPLAERNLSVLPLSRDTYLVGAFDLYEPFPDLDAPLRVRPVPTDIESLDFHHLSSEALALSAASLAGVIEDFVASSPLHGTVAGRMSTKQIDLHIAALNRDFSITNAQMEIDGGYESADYLVLVEAKNHLPEDFNIRQLYFPYRRFQDAVTKPVIPIFVVYSNGVFHLHRYSFADPLDFRSIRLEDSARYILGNSTITSAELRAVLNRTTVEEEPPKIPFPQADSFARLISLCELLDDAPPNTIDKPFIAEHFGFAPRQADYYVNAGRYLGLIELDDTTVQLTPTGRYVLDAGTRDTRNLAFVELLAKRQVFRSAIEFILDHDRSPGKAESLELMEAAQLGLSGSTLPRRASTVAAWALWVYELLSLQLDLADARDH</sequence>
<feature type="domain" description="DUF6996" evidence="1">
    <location>
        <begin position="12"/>
        <end position="81"/>
    </location>
</feature>
<dbReference type="Pfam" id="PF22518">
    <property type="entry name" value="DUF6997"/>
    <property type="match status" value="1"/>
</dbReference>
<protein>
    <submittedName>
        <fullName evidence="4">C-terminal AAA-associated domain</fullName>
    </submittedName>
</protein>
<dbReference type="AlphaFoldDB" id="A0A0F6TB79"/>
<dbReference type="HOGENOM" id="CLU_656773_0_0_11"/>
<accession>A0A0F6TB79</accession>
<evidence type="ECO:0000313" key="5">
    <source>
        <dbReference type="Proteomes" id="UP000033566"/>
    </source>
</evidence>
<dbReference type="InterPro" id="IPR055650">
    <property type="entry name" value="DUF7226"/>
</dbReference>
<feature type="domain" description="DUF6997" evidence="2">
    <location>
        <begin position="83"/>
        <end position="252"/>
    </location>
</feature>
<dbReference type="REBASE" id="110096">
    <property type="entry name" value="Cca44610ORF8700P"/>
</dbReference>